<dbReference type="Pfam" id="PF00319">
    <property type="entry name" value="SRF-TF"/>
    <property type="match status" value="1"/>
</dbReference>
<dbReference type="Gene3D" id="3.40.1810.10">
    <property type="entry name" value="Transcription factor, MADS-box"/>
    <property type="match status" value="1"/>
</dbReference>
<dbReference type="AlphaFoldDB" id="A0AAV1W1F1"/>
<dbReference type="Proteomes" id="UP001497480">
    <property type="component" value="Unassembled WGS sequence"/>
</dbReference>
<protein>
    <recommendedName>
        <fullName evidence="7">MADS-box domain-containing protein</fullName>
    </recommendedName>
</protein>
<dbReference type="PROSITE" id="PS50066">
    <property type="entry name" value="MADS_BOX_2"/>
    <property type="match status" value="1"/>
</dbReference>
<dbReference type="GO" id="GO:0045944">
    <property type="term" value="P:positive regulation of transcription by RNA polymerase II"/>
    <property type="evidence" value="ECO:0007669"/>
    <property type="project" value="InterPro"/>
</dbReference>
<dbReference type="InterPro" id="IPR002100">
    <property type="entry name" value="TF_MADSbox"/>
</dbReference>
<keyword evidence="5" id="KW-0539">Nucleus</keyword>
<accession>A0AAV1W1F1</accession>
<evidence type="ECO:0000256" key="2">
    <source>
        <dbReference type="ARBA" id="ARBA00023015"/>
    </source>
</evidence>
<dbReference type="GO" id="GO:0005634">
    <property type="term" value="C:nucleus"/>
    <property type="evidence" value="ECO:0007669"/>
    <property type="project" value="UniProtKB-SubCell"/>
</dbReference>
<dbReference type="PRINTS" id="PR00404">
    <property type="entry name" value="MADSDOMAIN"/>
</dbReference>
<dbReference type="InterPro" id="IPR033896">
    <property type="entry name" value="MEF2-like_N"/>
</dbReference>
<dbReference type="GO" id="GO:0000978">
    <property type="term" value="F:RNA polymerase II cis-regulatory region sequence-specific DNA binding"/>
    <property type="evidence" value="ECO:0007669"/>
    <property type="project" value="TreeGrafter"/>
</dbReference>
<dbReference type="EMBL" id="CAXHTB010000003">
    <property type="protein sequence ID" value="CAL0303070.1"/>
    <property type="molecule type" value="Genomic_DNA"/>
</dbReference>
<dbReference type="FunFam" id="3.40.1810.10:FF:000006">
    <property type="entry name" value="Agamous-like MADS-box protein AGL62"/>
    <property type="match status" value="1"/>
</dbReference>
<comment type="caution">
    <text evidence="8">The sequence shown here is derived from an EMBL/GenBank/DDBJ whole genome shotgun (WGS) entry which is preliminary data.</text>
</comment>
<dbReference type="GO" id="GO:0000981">
    <property type="term" value="F:DNA-binding transcription factor activity, RNA polymerase II-specific"/>
    <property type="evidence" value="ECO:0007669"/>
    <property type="project" value="TreeGrafter"/>
</dbReference>
<dbReference type="PANTHER" id="PTHR11945">
    <property type="entry name" value="MADS BOX PROTEIN"/>
    <property type="match status" value="1"/>
</dbReference>
<dbReference type="CDD" id="cd00265">
    <property type="entry name" value="MADS_MEF2_like"/>
    <property type="match status" value="1"/>
</dbReference>
<keyword evidence="6" id="KW-0175">Coiled coil</keyword>
<dbReference type="PANTHER" id="PTHR11945:SF776">
    <property type="entry name" value="AGAMOUS-LIKE 50-RELATED"/>
    <property type="match status" value="1"/>
</dbReference>
<evidence type="ECO:0000259" key="7">
    <source>
        <dbReference type="PROSITE" id="PS50066"/>
    </source>
</evidence>
<keyword evidence="9" id="KW-1185">Reference proteome</keyword>
<evidence type="ECO:0000256" key="4">
    <source>
        <dbReference type="ARBA" id="ARBA00023163"/>
    </source>
</evidence>
<evidence type="ECO:0000256" key="3">
    <source>
        <dbReference type="ARBA" id="ARBA00023125"/>
    </source>
</evidence>
<feature type="domain" description="MADS-box" evidence="7">
    <location>
        <begin position="8"/>
        <end position="68"/>
    </location>
</feature>
<dbReference type="SMART" id="SM00432">
    <property type="entry name" value="MADS"/>
    <property type="match status" value="1"/>
</dbReference>
<evidence type="ECO:0000313" key="8">
    <source>
        <dbReference type="EMBL" id="CAL0303070.1"/>
    </source>
</evidence>
<keyword evidence="2" id="KW-0805">Transcription regulation</keyword>
<reference evidence="8 9" key="1">
    <citation type="submission" date="2024-03" db="EMBL/GenBank/DDBJ databases">
        <authorList>
            <person name="Martinez-Hernandez J."/>
        </authorList>
    </citation>
    <scope>NUCLEOTIDE SEQUENCE [LARGE SCALE GENOMIC DNA]</scope>
</reference>
<evidence type="ECO:0000256" key="6">
    <source>
        <dbReference type="SAM" id="Coils"/>
    </source>
</evidence>
<dbReference type="SUPFAM" id="SSF55455">
    <property type="entry name" value="SRF-like"/>
    <property type="match status" value="1"/>
</dbReference>
<keyword evidence="3" id="KW-0238">DNA-binding</keyword>
<keyword evidence="4" id="KW-0804">Transcription</keyword>
<evidence type="ECO:0000256" key="1">
    <source>
        <dbReference type="ARBA" id="ARBA00004123"/>
    </source>
</evidence>
<name>A0AAV1W1F1_LUPLU</name>
<feature type="coiled-coil region" evidence="6">
    <location>
        <begin position="99"/>
        <end position="133"/>
    </location>
</feature>
<proteinExistence type="predicted"/>
<dbReference type="GO" id="GO:0046983">
    <property type="term" value="F:protein dimerization activity"/>
    <property type="evidence" value="ECO:0007669"/>
    <property type="project" value="InterPro"/>
</dbReference>
<organism evidence="8 9">
    <name type="scientific">Lupinus luteus</name>
    <name type="common">European yellow lupine</name>
    <dbReference type="NCBI Taxonomy" id="3873"/>
    <lineage>
        <taxon>Eukaryota</taxon>
        <taxon>Viridiplantae</taxon>
        <taxon>Streptophyta</taxon>
        <taxon>Embryophyta</taxon>
        <taxon>Tracheophyta</taxon>
        <taxon>Spermatophyta</taxon>
        <taxon>Magnoliopsida</taxon>
        <taxon>eudicotyledons</taxon>
        <taxon>Gunneridae</taxon>
        <taxon>Pentapetalae</taxon>
        <taxon>rosids</taxon>
        <taxon>fabids</taxon>
        <taxon>Fabales</taxon>
        <taxon>Fabaceae</taxon>
        <taxon>Papilionoideae</taxon>
        <taxon>50 kb inversion clade</taxon>
        <taxon>genistoids sensu lato</taxon>
        <taxon>core genistoids</taxon>
        <taxon>Genisteae</taxon>
        <taxon>Lupinus</taxon>
    </lineage>
</organism>
<evidence type="ECO:0000313" key="9">
    <source>
        <dbReference type="Proteomes" id="UP001497480"/>
    </source>
</evidence>
<sequence length="220" mass="24893">MSNPKRSEGRRKIEMKKITKKSSLQVTFTKRRKGLFQKASELSTLCGAEITVIVFSPGEKAFSFGHPSVNAVIDRYQMRAPKQNSELMNLIEAHRSANVRDLNEHLTQTNVELEMEKKRSDDLNQMVKEAQAHSWLASPIDDMNIAQLDRFKLCLEVYSDGASSNNRMLLHQPPCPPPPSQVFHVPQQQVFQNHPSMLSMMMHHPNFNNVGGFGPGGGYF</sequence>
<gene>
    <name evidence="8" type="ORF">LLUT_LOCUS4130</name>
</gene>
<dbReference type="InterPro" id="IPR036879">
    <property type="entry name" value="TF_MADSbox_sf"/>
</dbReference>
<comment type="subcellular location">
    <subcellularLocation>
        <location evidence="1">Nucleus</location>
    </subcellularLocation>
</comment>
<evidence type="ECO:0000256" key="5">
    <source>
        <dbReference type="ARBA" id="ARBA00023242"/>
    </source>
</evidence>